<protein>
    <recommendedName>
        <fullName evidence="5">HEAT repeat domain-containing protein</fullName>
    </recommendedName>
</protein>
<evidence type="ECO:0000313" key="2">
    <source>
        <dbReference type="EMBL" id="OTQ08251.1"/>
    </source>
</evidence>
<evidence type="ECO:0000313" key="4">
    <source>
        <dbReference type="Proteomes" id="UP000194977"/>
    </source>
</evidence>
<organism evidence="1 4">
    <name type="scientific">Gilliamella apicola</name>
    <dbReference type="NCBI Taxonomy" id="1196095"/>
    <lineage>
        <taxon>Bacteria</taxon>
        <taxon>Pseudomonadati</taxon>
        <taxon>Pseudomonadota</taxon>
        <taxon>Gammaproteobacteria</taxon>
        <taxon>Orbales</taxon>
        <taxon>Orbaceae</taxon>
        <taxon>Gilliamella</taxon>
    </lineage>
</organism>
<evidence type="ECO:0000313" key="3">
    <source>
        <dbReference type="Proteomes" id="UP000194800"/>
    </source>
</evidence>
<keyword evidence="3" id="KW-1185">Reference proteome</keyword>
<dbReference type="EMBL" id="NARP01000042">
    <property type="protein sequence ID" value="OTP98016.1"/>
    <property type="molecule type" value="Genomic_DNA"/>
</dbReference>
<accession>A0A242NE28</accession>
<comment type="caution">
    <text evidence="1">The sequence shown here is derived from an EMBL/GenBank/DDBJ whole genome shotgun (WGS) entry which is preliminary data.</text>
</comment>
<evidence type="ECO:0000313" key="1">
    <source>
        <dbReference type="EMBL" id="OTP98016.1"/>
    </source>
</evidence>
<proteinExistence type="predicted"/>
<dbReference type="RefSeq" id="WP_086272605.1">
    <property type="nucleotide sequence ID" value="NZ_CP132380.1"/>
</dbReference>
<name>A0A242NE28_9GAMM</name>
<dbReference type="Proteomes" id="UP000194977">
    <property type="component" value="Unassembled WGS sequence"/>
</dbReference>
<sequence>MIKECTNSREWISLEKACVELMGIQYRFKETNDLKDLFDQLLLTIHNNDLAEQATVLRLIRDEAFTALELEILAPVIINIAVNKNTDNSILARKCLVKKAFNHDHIIREKLTSMFDDFLQSEDQYIYKRLAELLFFLDYKDLRKRLMEKCKDSKDKDIEIVNIYTEFTEKYDF</sequence>
<dbReference type="OrthoDB" id="7066439at2"/>
<evidence type="ECO:0008006" key="5">
    <source>
        <dbReference type="Google" id="ProtNLM"/>
    </source>
</evidence>
<dbReference type="Proteomes" id="UP000194800">
    <property type="component" value="Unassembled WGS sequence"/>
</dbReference>
<dbReference type="EMBL" id="NART01000097">
    <property type="protein sequence ID" value="OTQ08251.1"/>
    <property type="molecule type" value="Genomic_DNA"/>
</dbReference>
<gene>
    <name evidence="2" type="ORF">B6C91_12945</name>
    <name evidence="1" type="ORF">B6D08_12555</name>
</gene>
<reference evidence="3 4" key="1">
    <citation type="submission" date="2017-03" db="EMBL/GenBank/DDBJ databases">
        <title>Comparative genomics of honeybee gut symbionts reveal geographically distinct and subgroup specific antibiotic resistance.</title>
        <authorList>
            <person name="Ludvigsen J."/>
            <person name="Porcellato D."/>
            <person name="Labee-Lund T.M."/>
            <person name="Amdam G.V."/>
            <person name="Rudi K."/>
        </authorList>
    </citation>
    <scope>NUCLEOTIDE SEQUENCE [LARGE SCALE GENOMIC DNA]</scope>
    <source>
        <strain evidence="1 4">A-7-12</strain>
        <strain evidence="2 3">A-9-12</strain>
    </source>
</reference>
<dbReference type="AlphaFoldDB" id="A0A242NE28"/>